<comment type="caution">
    <text evidence="2">The sequence shown here is derived from an EMBL/GenBank/DDBJ whole genome shotgun (WGS) entry which is preliminary data.</text>
</comment>
<evidence type="ECO:0000256" key="1">
    <source>
        <dbReference type="SAM" id="Phobius"/>
    </source>
</evidence>
<sequence length="116" mass="13937">MSNMEKDNSCFKLLFILFILGIFAYMGINDRSHKGKTFWYEVIDKRESVGSHFSIINKGVRTDYNIIFKRIDNGKLFPCKDMEYGDYIQYQLNYKYSITEEDMQRLSGIYNRDFYK</sequence>
<name>A0AA92W7B6_9BACT</name>
<dbReference type="EMBL" id="QSAQ01000031">
    <property type="protein sequence ID" value="RGW66535.1"/>
    <property type="molecule type" value="Genomic_DNA"/>
</dbReference>
<reference evidence="2 3" key="1">
    <citation type="submission" date="2018-08" db="EMBL/GenBank/DDBJ databases">
        <title>A genome reference for cultivated species of the human gut microbiota.</title>
        <authorList>
            <person name="Zou Y."/>
            <person name="Xue W."/>
            <person name="Luo G."/>
        </authorList>
    </citation>
    <scope>NUCLEOTIDE SEQUENCE [LARGE SCALE GENOMIC DNA]</scope>
    <source>
        <strain evidence="2 3">AF11-14</strain>
    </source>
</reference>
<dbReference type="AlphaFoldDB" id="A0AA92W7B6"/>
<dbReference type="Proteomes" id="UP000286077">
    <property type="component" value="Unassembled WGS sequence"/>
</dbReference>
<proteinExistence type="predicted"/>
<protein>
    <submittedName>
        <fullName evidence="2">Uncharacterized protein</fullName>
    </submittedName>
</protein>
<keyword evidence="1" id="KW-1133">Transmembrane helix</keyword>
<accession>A0AA92W7B6</accession>
<keyword evidence="1" id="KW-0812">Transmembrane</keyword>
<evidence type="ECO:0000313" key="3">
    <source>
        <dbReference type="Proteomes" id="UP000286077"/>
    </source>
</evidence>
<gene>
    <name evidence="2" type="ORF">DWV60_11430</name>
</gene>
<keyword evidence="1" id="KW-0472">Membrane</keyword>
<feature type="transmembrane region" description="Helical" evidence="1">
    <location>
        <begin position="12"/>
        <end position="28"/>
    </location>
</feature>
<evidence type="ECO:0000313" key="2">
    <source>
        <dbReference type="EMBL" id="RGW66535.1"/>
    </source>
</evidence>
<organism evidence="2 3">
    <name type="scientific">Segatella copri</name>
    <dbReference type="NCBI Taxonomy" id="165179"/>
    <lineage>
        <taxon>Bacteria</taxon>
        <taxon>Pseudomonadati</taxon>
        <taxon>Bacteroidota</taxon>
        <taxon>Bacteroidia</taxon>
        <taxon>Bacteroidales</taxon>
        <taxon>Prevotellaceae</taxon>
        <taxon>Segatella</taxon>
    </lineage>
</organism>